<dbReference type="InterPro" id="IPR029033">
    <property type="entry name" value="His_PPase_superfam"/>
</dbReference>
<dbReference type="PIRSF" id="PIRSF000709">
    <property type="entry name" value="6PFK_2-Ptase"/>
    <property type="match status" value="1"/>
</dbReference>
<evidence type="ECO:0000313" key="3">
    <source>
        <dbReference type="EMBL" id="OPG17596.1"/>
    </source>
</evidence>
<evidence type="ECO:0000256" key="1">
    <source>
        <dbReference type="ARBA" id="ARBA00022801"/>
    </source>
</evidence>
<dbReference type="SUPFAM" id="SSF53254">
    <property type="entry name" value="Phosphoglycerate mutase-like"/>
    <property type="match status" value="1"/>
</dbReference>
<dbReference type="AlphaFoldDB" id="A0A162SHU2"/>
<dbReference type="CDD" id="cd07067">
    <property type="entry name" value="HP_PGM_like"/>
    <property type="match status" value="1"/>
</dbReference>
<reference evidence="3 5" key="2">
    <citation type="submission" date="2017-02" db="EMBL/GenBank/DDBJ databases">
        <title>Draft genome of Acidibacillus ferrooxidans Huett2.</title>
        <authorList>
            <person name="Schopf S."/>
        </authorList>
    </citation>
    <scope>NUCLEOTIDE SEQUENCE [LARGE SCALE GENOMIC DNA]</scope>
    <source>
        <strain evidence="3 5">Huett2</strain>
    </source>
</reference>
<dbReference type="Proteomes" id="UP000077421">
    <property type="component" value="Unassembled WGS sequence"/>
</dbReference>
<proteinExistence type="predicted"/>
<accession>A0A162SHU2</accession>
<dbReference type="InterPro" id="IPR013078">
    <property type="entry name" value="His_Pase_superF_clade-1"/>
</dbReference>
<dbReference type="PANTHER" id="PTHR46517:SF1">
    <property type="entry name" value="FRUCTOSE-2,6-BISPHOSPHATASE TIGAR"/>
    <property type="match status" value="1"/>
</dbReference>
<dbReference type="Pfam" id="PF00300">
    <property type="entry name" value="His_Phos_1"/>
    <property type="match status" value="1"/>
</dbReference>
<reference evidence="2 4" key="1">
    <citation type="submission" date="2016-02" db="EMBL/GenBank/DDBJ databases">
        <title>Draft genome sequence of Acidibacillus ferrooxidans SLC66.</title>
        <authorList>
            <person name="Oliveira G."/>
            <person name="Nancucheo I."/>
            <person name="Dall'Agnol H."/>
            <person name="Johnson B."/>
            <person name="Oliveira R."/>
            <person name="Nunes G.L."/>
            <person name="Tzotzos G."/>
            <person name="Orellana S.C."/>
            <person name="Salim A.C."/>
            <person name="Araujo F.M."/>
        </authorList>
    </citation>
    <scope>NUCLEOTIDE SEQUENCE [LARGE SCALE GENOMIC DNA]</scope>
    <source>
        <strain evidence="2 4">SLC66</strain>
    </source>
</reference>
<dbReference type="OrthoDB" id="9783269at2"/>
<dbReference type="GO" id="GO:0004331">
    <property type="term" value="F:fructose-2,6-bisphosphate 2-phosphatase activity"/>
    <property type="evidence" value="ECO:0007669"/>
    <property type="project" value="TreeGrafter"/>
</dbReference>
<evidence type="ECO:0000313" key="4">
    <source>
        <dbReference type="Proteomes" id="UP000077421"/>
    </source>
</evidence>
<dbReference type="Gene3D" id="3.40.50.1240">
    <property type="entry name" value="Phosphoglycerate mutase-like"/>
    <property type="match status" value="1"/>
</dbReference>
<dbReference type="InterPro" id="IPR051695">
    <property type="entry name" value="Phosphoglycerate_Mutase"/>
</dbReference>
<keyword evidence="5" id="KW-1185">Reference proteome</keyword>
<dbReference type="GO" id="GO:0043456">
    <property type="term" value="P:regulation of pentose-phosphate shunt"/>
    <property type="evidence" value="ECO:0007669"/>
    <property type="project" value="TreeGrafter"/>
</dbReference>
<evidence type="ECO:0000313" key="5">
    <source>
        <dbReference type="Proteomes" id="UP000190229"/>
    </source>
</evidence>
<dbReference type="GO" id="GO:0005829">
    <property type="term" value="C:cytosol"/>
    <property type="evidence" value="ECO:0007669"/>
    <property type="project" value="TreeGrafter"/>
</dbReference>
<gene>
    <name evidence="2" type="ORF">AYW79_02400</name>
    <name evidence="3" type="ORF">B2M26_00100</name>
</gene>
<dbReference type="RefSeq" id="WP_067561132.1">
    <property type="nucleotide sequence ID" value="NZ_LSUQ01000004.1"/>
</dbReference>
<dbReference type="EMBL" id="LSUQ01000004">
    <property type="protein sequence ID" value="OAG95082.1"/>
    <property type="molecule type" value="Genomic_DNA"/>
</dbReference>
<dbReference type="GO" id="GO:0045820">
    <property type="term" value="P:negative regulation of glycolytic process"/>
    <property type="evidence" value="ECO:0007669"/>
    <property type="project" value="TreeGrafter"/>
</dbReference>
<protein>
    <submittedName>
        <fullName evidence="3">Histidine phosphatase family protein</fullName>
    </submittedName>
</protein>
<name>A0A162SHU2_9BACL</name>
<dbReference type="PANTHER" id="PTHR46517">
    <property type="entry name" value="FRUCTOSE-2,6-BISPHOSPHATASE TIGAR"/>
    <property type="match status" value="1"/>
</dbReference>
<keyword evidence="1" id="KW-0378">Hydrolase</keyword>
<evidence type="ECO:0000313" key="2">
    <source>
        <dbReference type="EMBL" id="OAG95082.1"/>
    </source>
</evidence>
<dbReference type="Proteomes" id="UP000190229">
    <property type="component" value="Unassembled WGS sequence"/>
</dbReference>
<sequence length="197" mass="22286">MRGLLLIRHPETLANQQRRYLGHSDSPCDPKALVAFMRVAERVAKLPLARVLSSDLGRAFAAAAQIGELVHLPVEQDGRLREMNFGVFEGMTYEEVMSFDRSSAVKWYENAMDRCPPRGETGRQVASRVRAVLCELRENAARTDRLFAVVSHGGPLRLYLAERLYGNCEKHSDVELLHGHMFYDSLDAKPIRFKGDE</sequence>
<comment type="caution">
    <text evidence="3">The sequence shown here is derived from an EMBL/GenBank/DDBJ whole genome shotgun (WGS) entry which is preliminary data.</text>
</comment>
<organism evidence="3 5">
    <name type="scientific">Ferroacidibacillus organovorans</name>
    <dbReference type="NCBI Taxonomy" id="1765683"/>
    <lineage>
        <taxon>Bacteria</taxon>
        <taxon>Bacillati</taxon>
        <taxon>Bacillota</taxon>
        <taxon>Bacilli</taxon>
        <taxon>Bacillales</taxon>
        <taxon>Alicyclobacillaceae</taxon>
        <taxon>Ferroacidibacillus</taxon>
    </lineage>
</organism>
<dbReference type="SMART" id="SM00855">
    <property type="entry name" value="PGAM"/>
    <property type="match status" value="1"/>
</dbReference>
<dbReference type="STRING" id="1765683.B2M26_00100"/>
<dbReference type="EMBL" id="MWPS01000001">
    <property type="protein sequence ID" value="OPG17596.1"/>
    <property type="molecule type" value="Genomic_DNA"/>
</dbReference>